<dbReference type="EMBL" id="AXCM01008396">
    <property type="status" value="NOT_ANNOTATED_CDS"/>
    <property type="molecule type" value="Genomic_DNA"/>
</dbReference>
<reference evidence="4" key="1">
    <citation type="submission" date="2013-09" db="EMBL/GenBank/DDBJ databases">
        <title>The Genome Sequence of Anopheles culicifacies species A.</title>
        <authorList>
            <consortium name="The Broad Institute Genomics Platform"/>
            <person name="Neafsey D.E."/>
            <person name="Besansky N."/>
            <person name="Howell P."/>
            <person name="Walton C."/>
            <person name="Young S.K."/>
            <person name="Zeng Q."/>
            <person name="Gargeya S."/>
            <person name="Fitzgerald M."/>
            <person name="Haas B."/>
            <person name="Abouelleil A."/>
            <person name="Allen A.W."/>
            <person name="Alvarado L."/>
            <person name="Arachchi H.M."/>
            <person name="Berlin A.M."/>
            <person name="Chapman S.B."/>
            <person name="Gainer-Dewar J."/>
            <person name="Goldberg J."/>
            <person name="Griggs A."/>
            <person name="Gujja S."/>
            <person name="Hansen M."/>
            <person name="Howarth C."/>
            <person name="Imamovic A."/>
            <person name="Ireland A."/>
            <person name="Larimer J."/>
            <person name="McCowan C."/>
            <person name="Murphy C."/>
            <person name="Pearson M."/>
            <person name="Poon T.W."/>
            <person name="Priest M."/>
            <person name="Roberts A."/>
            <person name="Saif S."/>
            <person name="Shea T."/>
            <person name="Sisk P."/>
            <person name="Sykes S."/>
            <person name="Wortman J."/>
            <person name="Nusbaum C."/>
            <person name="Birren B."/>
        </authorList>
    </citation>
    <scope>NUCLEOTIDE SEQUENCE [LARGE SCALE GENOMIC DNA]</scope>
    <source>
        <strain evidence="4">A-37</strain>
    </source>
</reference>
<dbReference type="Proteomes" id="UP000075883">
    <property type="component" value="Unassembled WGS sequence"/>
</dbReference>
<sequence>MSPTCSELLEEAFGTPVAGDLKFTPLQQLLKVILSKLNLEDVPVDQVQSCSAQTESSSVQTETSPTLELTELSPVTDSVLLEDQTIPELVGVRFEDTETYQELLSSISKLQGIVEGLQTQLGEQSKISNAILPTPEQLDEFSRSRTSALQSTVDTPLDYLSLAVRLDKIDESIGKLTSMANDTVLEYSRLEKSIMPYLSGGELMIMRAQLDNVNQLLKEHFPGFRAHCSTVSMLKTSRHFSMEGTVPIDFYQHPVPSTVKSLVPRRSTIKHQPEPDLEKELDTIRGVLMSVIARLPLPEVDSVSEGAPQASSTSLELTADTIRTIWPREFEELLRSCQERFETLEKSLEEQQKRSNSIADKCDKFAQVTDDLERVFANFRQAVTAEMQTLELEFKNKLTELVERVDVEQMETETHLDLLDEQMEDRVEYKHFQTRLSKEQFTKTIEQLEAHINGQVDHFSALIQCIETRLKTLNTNMSTKLDTSKLTRLEFKLNNRFNYMHLLVDNIRKMLRNNTEAAGTKIQLGTVPIRCVSCNHETTMRKVQDLVPTGISLRKYAQKQQQERIKDLNRLVPRIAPESAATSSTASHPKQKQGSTAKAKMVQPEKLAYVVHI</sequence>
<dbReference type="AlphaFoldDB" id="A0A182LRA9"/>
<evidence type="ECO:0000259" key="2">
    <source>
        <dbReference type="Pfam" id="PF16043"/>
    </source>
</evidence>
<name>A0A182LRA9_9DIPT</name>
<organism evidence="3 4">
    <name type="scientific">Anopheles culicifacies</name>
    <dbReference type="NCBI Taxonomy" id="139723"/>
    <lineage>
        <taxon>Eukaryota</taxon>
        <taxon>Metazoa</taxon>
        <taxon>Ecdysozoa</taxon>
        <taxon>Arthropoda</taxon>
        <taxon>Hexapoda</taxon>
        <taxon>Insecta</taxon>
        <taxon>Pterygota</taxon>
        <taxon>Neoptera</taxon>
        <taxon>Endopterygota</taxon>
        <taxon>Diptera</taxon>
        <taxon>Nematocera</taxon>
        <taxon>Culicoidea</taxon>
        <taxon>Culicidae</taxon>
        <taxon>Anophelinae</taxon>
        <taxon>Anopheles</taxon>
        <taxon>culicifacies species complex</taxon>
    </lineage>
</organism>
<protein>
    <recommendedName>
        <fullName evidence="2">DUF4795 domain-containing protein</fullName>
    </recommendedName>
</protein>
<evidence type="ECO:0000313" key="3">
    <source>
        <dbReference type="EnsemblMetazoa" id="ACUA000022-PA"/>
    </source>
</evidence>
<dbReference type="VEuPathDB" id="VectorBase:ACUA000022"/>
<proteinExistence type="predicted"/>
<evidence type="ECO:0000256" key="1">
    <source>
        <dbReference type="SAM" id="MobiDB-lite"/>
    </source>
</evidence>
<feature type="domain" description="DUF4795" evidence="2">
    <location>
        <begin position="422"/>
        <end position="549"/>
    </location>
</feature>
<keyword evidence="4" id="KW-1185">Reference proteome</keyword>
<feature type="region of interest" description="Disordered" evidence="1">
    <location>
        <begin position="578"/>
        <end position="601"/>
    </location>
</feature>
<reference evidence="3" key="2">
    <citation type="submission" date="2020-05" db="UniProtKB">
        <authorList>
            <consortium name="EnsemblMetazoa"/>
        </authorList>
    </citation>
    <scope>IDENTIFICATION</scope>
    <source>
        <strain evidence="3">A-37</strain>
    </source>
</reference>
<dbReference type="InterPro" id="IPR032013">
    <property type="entry name" value="DUF4795"/>
</dbReference>
<dbReference type="EnsemblMetazoa" id="ACUA000022-RA">
    <property type="protein sequence ID" value="ACUA000022-PA"/>
    <property type="gene ID" value="ACUA000022"/>
</dbReference>
<evidence type="ECO:0000313" key="4">
    <source>
        <dbReference type="Proteomes" id="UP000075883"/>
    </source>
</evidence>
<dbReference type="Pfam" id="PF16043">
    <property type="entry name" value="DUF4795"/>
    <property type="match status" value="1"/>
</dbReference>
<accession>A0A182LRA9</accession>